<reference evidence="7" key="1">
    <citation type="journal article" date="2019" name="Int. J. Syst. Evol. Microbiol.">
        <title>The Global Catalogue of Microorganisms (GCM) 10K type strain sequencing project: providing services to taxonomists for standard genome sequencing and annotation.</title>
        <authorList>
            <consortium name="The Broad Institute Genomics Platform"/>
            <consortium name="The Broad Institute Genome Sequencing Center for Infectious Disease"/>
            <person name="Wu L."/>
            <person name="Ma J."/>
        </authorList>
    </citation>
    <scope>NUCLEOTIDE SEQUENCE [LARGE SCALE GENOMIC DNA]</scope>
    <source>
        <strain evidence="7">KACC 13778</strain>
    </source>
</reference>
<dbReference type="PROSITE" id="PS51257">
    <property type="entry name" value="PROKAR_LIPOPROTEIN"/>
    <property type="match status" value="1"/>
</dbReference>
<dbReference type="PANTHER" id="PTHR30024:SF47">
    <property type="entry name" value="TAURINE-BINDING PERIPLASMIC PROTEIN"/>
    <property type="match status" value="1"/>
</dbReference>
<evidence type="ECO:0000256" key="4">
    <source>
        <dbReference type="SAM" id="SignalP"/>
    </source>
</evidence>
<dbReference type="PANTHER" id="PTHR30024">
    <property type="entry name" value="ALIPHATIC SULFONATES-BINDING PROTEIN-RELATED"/>
    <property type="match status" value="1"/>
</dbReference>
<sequence>MHNHRLRRLAAGLVTIIAASSLVACSSAAGEGGSGGETTTIRYQSYAGSVDVLQLAAALGYLDGLELEKVGDVTGGPQSVQALTSRQIDISSSAFFGAIAQVVASGAPIKAVVSSYGSNDKISSAIVTLDGSPIKDAEDLVGKKVAVNTLGANAEAILDTWLEESGLSEDEIKQVTLVPLPPLNTIQALQQGQVDAASIGSGQIQATESTGVKLQTLVKDTDVVGPYNGGGMVMTEEFLERNPDTSEKLVTGIAKAVAYIESHSRDEVLEVYLPWLEENGYEGYVEAVEQNWAGSTGVATKDTAEISDEDISLWLDWLAGRGDVDPSQISASDVYTNEYNGLANGGS</sequence>
<dbReference type="RefSeq" id="WP_345173955.1">
    <property type="nucleotide sequence ID" value="NZ_BAABFQ010000005.1"/>
</dbReference>
<feature type="domain" description="SsuA/THI5-like" evidence="5">
    <location>
        <begin position="56"/>
        <end position="263"/>
    </location>
</feature>
<name>A0ABW0N7X7_9ACTN</name>
<comment type="caution">
    <text evidence="6">The sequence shown here is derived from an EMBL/GenBank/DDBJ whole genome shotgun (WGS) entry which is preliminary data.</text>
</comment>
<gene>
    <name evidence="6" type="ORF">ACFPKY_18190</name>
</gene>
<evidence type="ECO:0000256" key="1">
    <source>
        <dbReference type="ARBA" id="ARBA00004418"/>
    </source>
</evidence>
<comment type="subcellular location">
    <subcellularLocation>
        <location evidence="1">Periplasm</location>
    </subcellularLocation>
</comment>
<feature type="chain" id="PRO_5046164039" evidence="4">
    <location>
        <begin position="25"/>
        <end position="347"/>
    </location>
</feature>
<dbReference type="InterPro" id="IPR015168">
    <property type="entry name" value="SsuA/THI5"/>
</dbReference>
<evidence type="ECO:0000313" key="6">
    <source>
        <dbReference type="EMBL" id="MFC5495047.1"/>
    </source>
</evidence>
<keyword evidence="7" id="KW-1185">Reference proteome</keyword>
<comment type="similarity">
    <text evidence="2">Belongs to the bacterial solute-binding protein SsuA/TauA family.</text>
</comment>
<accession>A0ABW0N7X7</accession>
<dbReference type="CDD" id="cd01008">
    <property type="entry name" value="PBP2_NrtA_SsuA_CpmA_like"/>
    <property type="match status" value="1"/>
</dbReference>
<protein>
    <submittedName>
        <fullName evidence="6">ABC transporter substrate-binding protein</fullName>
    </submittedName>
</protein>
<dbReference type="Pfam" id="PF09084">
    <property type="entry name" value="NMT1"/>
    <property type="match status" value="1"/>
</dbReference>
<evidence type="ECO:0000256" key="3">
    <source>
        <dbReference type="ARBA" id="ARBA00022729"/>
    </source>
</evidence>
<feature type="signal peptide" evidence="4">
    <location>
        <begin position="1"/>
        <end position="24"/>
    </location>
</feature>
<evidence type="ECO:0000259" key="5">
    <source>
        <dbReference type="Pfam" id="PF09084"/>
    </source>
</evidence>
<evidence type="ECO:0000256" key="2">
    <source>
        <dbReference type="ARBA" id="ARBA00010742"/>
    </source>
</evidence>
<organism evidence="6 7">
    <name type="scientific">Nocardioides caricicola</name>
    <dbReference type="NCBI Taxonomy" id="634770"/>
    <lineage>
        <taxon>Bacteria</taxon>
        <taxon>Bacillati</taxon>
        <taxon>Actinomycetota</taxon>
        <taxon>Actinomycetes</taxon>
        <taxon>Propionibacteriales</taxon>
        <taxon>Nocardioidaceae</taxon>
        <taxon>Nocardioides</taxon>
    </lineage>
</organism>
<dbReference type="Gene3D" id="3.40.190.10">
    <property type="entry name" value="Periplasmic binding protein-like II"/>
    <property type="match status" value="2"/>
</dbReference>
<proteinExistence type="inferred from homology"/>
<evidence type="ECO:0000313" key="7">
    <source>
        <dbReference type="Proteomes" id="UP001595956"/>
    </source>
</evidence>
<keyword evidence="3 4" id="KW-0732">Signal</keyword>
<dbReference type="EMBL" id="JBHSMD010000006">
    <property type="protein sequence ID" value="MFC5495047.1"/>
    <property type="molecule type" value="Genomic_DNA"/>
</dbReference>
<dbReference type="SUPFAM" id="SSF53850">
    <property type="entry name" value="Periplasmic binding protein-like II"/>
    <property type="match status" value="1"/>
</dbReference>
<dbReference type="Proteomes" id="UP001595956">
    <property type="component" value="Unassembled WGS sequence"/>
</dbReference>